<sequence>YHRGLAYYLSGRFEEALQAYRECLQVSNNPDALVATSYWLYMTLRYLGKETEANGVLESITSDMDIIEKVIAELFEAHRAHLGHFR</sequence>
<dbReference type="SUPFAM" id="SSF48452">
    <property type="entry name" value="TPR-like"/>
    <property type="match status" value="1"/>
</dbReference>
<proteinExistence type="predicted"/>
<protein>
    <submittedName>
        <fullName evidence="1">Uncharacterized protein</fullName>
    </submittedName>
</protein>
<dbReference type="InterPro" id="IPR011990">
    <property type="entry name" value="TPR-like_helical_dom_sf"/>
</dbReference>
<dbReference type="Pfam" id="PF00515">
    <property type="entry name" value="TPR_1"/>
    <property type="match status" value="1"/>
</dbReference>
<comment type="caution">
    <text evidence="1">The sequence shown here is derived from an EMBL/GenBank/DDBJ whole genome shotgun (WGS) entry which is preliminary data.</text>
</comment>
<gene>
    <name evidence="1" type="ORF">LCGC14_2775240</name>
</gene>
<dbReference type="Gene3D" id="1.25.40.10">
    <property type="entry name" value="Tetratricopeptide repeat domain"/>
    <property type="match status" value="1"/>
</dbReference>
<reference evidence="1" key="1">
    <citation type="journal article" date="2015" name="Nature">
        <title>Complex archaea that bridge the gap between prokaryotes and eukaryotes.</title>
        <authorList>
            <person name="Spang A."/>
            <person name="Saw J.H."/>
            <person name="Jorgensen S.L."/>
            <person name="Zaremba-Niedzwiedzka K."/>
            <person name="Martijn J."/>
            <person name="Lind A.E."/>
            <person name="van Eijk R."/>
            <person name="Schleper C."/>
            <person name="Guy L."/>
            <person name="Ettema T.J."/>
        </authorList>
    </citation>
    <scope>NUCLEOTIDE SEQUENCE</scope>
</reference>
<organism evidence="1">
    <name type="scientific">marine sediment metagenome</name>
    <dbReference type="NCBI Taxonomy" id="412755"/>
    <lineage>
        <taxon>unclassified sequences</taxon>
        <taxon>metagenomes</taxon>
        <taxon>ecological metagenomes</taxon>
    </lineage>
</organism>
<evidence type="ECO:0000313" key="1">
    <source>
        <dbReference type="EMBL" id="KKK85243.1"/>
    </source>
</evidence>
<dbReference type="EMBL" id="LAZR01051399">
    <property type="protein sequence ID" value="KKK85243.1"/>
    <property type="molecule type" value="Genomic_DNA"/>
</dbReference>
<name>A0A0F8YUT9_9ZZZZ</name>
<dbReference type="InterPro" id="IPR019734">
    <property type="entry name" value="TPR_rpt"/>
</dbReference>
<feature type="non-terminal residue" evidence="1">
    <location>
        <position position="1"/>
    </location>
</feature>
<dbReference type="AlphaFoldDB" id="A0A0F8YUT9"/>
<accession>A0A0F8YUT9</accession>